<dbReference type="AlphaFoldDB" id="A0A3B0Y9F4"/>
<protein>
    <submittedName>
        <fullName evidence="1">Uncharacterized protein</fullName>
    </submittedName>
</protein>
<accession>A0A3B0Y9F4</accession>
<reference evidence="1" key="1">
    <citation type="submission" date="2018-06" db="EMBL/GenBank/DDBJ databases">
        <authorList>
            <person name="Zhirakovskaya E."/>
        </authorList>
    </citation>
    <scope>NUCLEOTIDE SEQUENCE</scope>
</reference>
<organism evidence="1">
    <name type="scientific">hydrothermal vent metagenome</name>
    <dbReference type="NCBI Taxonomy" id="652676"/>
    <lineage>
        <taxon>unclassified sequences</taxon>
        <taxon>metagenomes</taxon>
        <taxon>ecological metagenomes</taxon>
    </lineage>
</organism>
<sequence length="94" mass="10436">MDEAKGLWSKVLASESAEAEAESIVAVRKLISDKGITIIVNVKNNDGKIVNINTLQDNESFSSVKITFDTGKGEFQAGEWFPKDRENVFLLFLE</sequence>
<proteinExistence type="predicted"/>
<gene>
    <name evidence="1" type="ORF">MNBD_GAMMA15-328</name>
</gene>
<evidence type="ECO:0000313" key="1">
    <source>
        <dbReference type="EMBL" id="VAW73003.1"/>
    </source>
</evidence>
<dbReference type="EMBL" id="UOFN01000011">
    <property type="protein sequence ID" value="VAW73003.1"/>
    <property type="molecule type" value="Genomic_DNA"/>
</dbReference>
<name>A0A3B0Y9F4_9ZZZZ</name>